<accession>A0ABV2JC43</accession>
<dbReference type="EC" id="3.5.1.-" evidence="2"/>
<organism evidence="2 3">
    <name type="scientific">Peptoniphilus olsenii</name>
    <dbReference type="NCBI Taxonomy" id="411570"/>
    <lineage>
        <taxon>Bacteria</taxon>
        <taxon>Bacillati</taxon>
        <taxon>Bacillota</taxon>
        <taxon>Tissierellia</taxon>
        <taxon>Tissierellales</taxon>
        <taxon>Peptoniphilaceae</taxon>
        <taxon>Peptoniphilus</taxon>
    </lineage>
</organism>
<dbReference type="Gene3D" id="3.30.70.360">
    <property type="match status" value="1"/>
</dbReference>
<keyword evidence="3" id="KW-1185">Reference proteome</keyword>
<feature type="domain" description="Peptidase M20 dimerisation" evidence="1">
    <location>
        <begin position="188"/>
        <end position="286"/>
    </location>
</feature>
<sequence>MKSLDLAKKMESEIIKDRRELHKIPELQLNLPKTVDYITGELKKYDIDYKLLVNGNAIVAEIGKVDGKCIAIRADMDALPIEEETENEFKSTHEGRMHACGHDSHSAMALGAAKILKGMEDELNGKVKIFFQPGEEIPGGAKPMLDEGAMKNPKVDAVIGMHAGTLFDGVKKGAVAYKKGPMMASMDRFKLIVTGKGGHGARPHQVIDPIIIISEINLGLQKIISREIDPNIPALISICQIHGGTTQNIIPDVVWEEGTVRNLDENTRDLIEKRMSEIAENIAAAYNAKAEVIYERFYPTVINDEKFTEFVKNIAIDLFGEEDVIELKQPTMGGEDVAFFLQEAPGTFLALENPRVYDDGKIYPHHNSKFDIDESLMYKGSALFVEVATRFLKGE</sequence>
<dbReference type="InterPro" id="IPR017439">
    <property type="entry name" value="Amidohydrolase"/>
</dbReference>
<dbReference type="PANTHER" id="PTHR11014:SF63">
    <property type="entry name" value="METALLOPEPTIDASE, PUTATIVE (AFU_ORTHOLOGUE AFUA_6G09600)-RELATED"/>
    <property type="match status" value="1"/>
</dbReference>
<dbReference type="GO" id="GO:0016787">
    <property type="term" value="F:hydrolase activity"/>
    <property type="evidence" value="ECO:0007669"/>
    <property type="project" value="UniProtKB-KW"/>
</dbReference>
<dbReference type="Gene3D" id="3.40.630.10">
    <property type="entry name" value="Zn peptidases"/>
    <property type="match status" value="1"/>
</dbReference>
<dbReference type="PANTHER" id="PTHR11014">
    <property type="entry name" value="PEPTIDASE M20 FAMILY MEMBER"/>
    <property type="match status" value="1"/>
</dbReference>
<dbReference type="PIRSF" id="PIRSF005962">
    <property type="entry name" value="Pept_M20D_amidohydro"/>
    <property type="match status" value="1"/>
</dbReference>
<dbReference type="RefSeq" id="WP_354368640.1">
    <property type="nucleotide sequence ID" value="NZ_JBEPMA010000009.1"/>
</dbReference>
<evidence type="ECO:0000259" key="1">
    <source>
        <dbReference type="Pfam" id="PF07687"/>
    </source>
</evidence>
<comment type="caution">
    <text evidence="2">The sequence shown here is derived from an EMBL/GenBank/DDBJ whole genome shotgun (WGS) entry which is preliminary data.</text>
</comment>
<dbReference type="EMBL" id="JBEPMA010000009">
    <property type="protein sequence ID" value="MET3617831.1"/>
    <property type="molecule type" value="Genomic_DNA"/>
</dbReference>
<dbReference type="Pfam" id="PF07687">
    <property type="entry name" value="M20_dimer"/>
    <property type="match status" value="1"/>
</dbReference>
<dbReference type="InterPro" id="IPR036264">
    <property type="entry name" value="Bact_exopeptidase_dim_dom"/>
</dbReference>
<evidence type="ECO:0000313" key="2">
    <source>
        <dbReference type="EMBL" id="MET3617831.1"/>
    </source>
</evidence>
<reference evidence="2 3" key="1">
    <citation type="submission" date="2024-06" db="EMBL/GenBank/DDBJ databases">
        <title>Genomic Encyclopedia of Type Strains, Phase IV (KMG-IV): sequencing the most valuable type-strain genomes for metagenomic binning, comparative biology and taxonomic classification.</title>
        <authorList>
            <person name="Goeker M."/>
        </authorList>
    </citation>
    <scope>NUCLEOTIDE SEQUENCE [LARGE SCALE GENOMIC DNA]</scope>
    <source>
        <strain evidence="2 3">DSM 21460</strain>
    </source>
</reference>
<protein>
    <submittedName>
        <fullName evidence="2">Amidohydrolase</fullName>
        <ecNumber evidence="2">3.5.1.-</ecNumber>
    </submittedName>
</protein>
<proteinExistence type="predicted"/>
<dbReference type="SUPFAM" id="SSF55031">
    <property type="entry name" value="Bacterial exopeptidase dimerisation domain"/>
    <property type="match status" value="1"/>
</dbReference>
<dbReference type="NCBIfam" id="TIGR01891">
    <property type="entry name" value="amidohydrolases"/>
    <property type="match status" value="1"/>
</dbReference>
<evidence type="ECO:0000313" key="3">
    <source>
        <dbReference type="Proteomes" id="UP001549162"/>
    </source>
</evidence>
<dbReference type="InterPro" id="IPR002933">
    <property type="entry name" value="Peptidase_M20"/>
</dbReference>
<name>A0ABV2JC43_9FIRM</name>
<dbReference type="Proteomes" id="UP001549162">
    <property type="component" value="Unassembled WGS sequence"/>
</dbReference>
<dbReference type="SUPFAM" id="SSF53187">
    <property type="entry name" value="Zn-dependent exopeptidases"/>
    <property type="match status" value="1"/>
</dbReference>
<dbReference type="Pfam" id="PF01546">
    <property type="entry name" value="Peptidase_M20"/>
    <property type="match status" value="1"/>
</dbReference>
<keyword evidence="2" id="KW-0378">Hydrolase</keyword>
<dbReference type="InterPro" id="IPR011650">
    <property type="entry name" value="Peptidase_M20_dimer"/>
</dbReference>
<gene>
    <name evidence="2" type="ORF">ABID14_001466</name>
</gene>